<dbReference type="Proteomes" id="UP001353858">
    <property type="component" value="Unassembled WGS sequence"/>
</dbReference>
<name>A0AAN7Q6M2_9COLE</name>
<keyword evidence="3" id="KW-0677">Repeat</keyword>
<keyword evidence="8" id="KW-1185">Reference proteome</keyword>
<evidence type="ECO:0000256" key="2">
    <source>
        <dbReference type="ARBA" id="ARBA00016322"/>
    </source>
</evidence>
<evidence type="ECO:0000256" key="5">
    <source>
        <dbReference type="ARBA" id="ARBA00023069"/>
    </source>
</evidence>
<evidence type="ECO:0000256" key="3">
    <source>
        <dbReference type="ARBA" id="ARBA00022737"/>
    </source>
</evidence>
<dbReference type="GO" id="GO:0031514">
    <property type="term" value="C:motile cilium"/>
    <property type="evidence" value="ECO:0007669"/>
    <property type="project" value="UniProtKB-SubCell"/>
</dbReference>
<keyword evidence="6" id="KW-0966">Cell projection</keyword>
<dbReference type="AlphaFoldDB" id="A0AAN7Q6M2"/>
<comment type="subcellular location">
    <subcellularLocation>
        <location evidence="1">Cell projection</location>
        <location evidence="1">Cilium</location>
        <location evidence="1">Flagellum</location>
    </subcellularLocation>
</comment>
<sequence>MANRRRVVSLSVDWDNVIGKLGEDKKREMMHTGHIVVNRLSHKHCTKSIYTGQWNVLGMHGKGNFMFPHDVEYEGNLRDGMFHGDGTLTYPMGQKLEGTWNKGKLVDYKFSYSDNLDYTAPWDYCQMPDRRFFKCVEEGLRPAGRSLLTNSETARRIPKGCYDTGDGYYNPKTKCVMSAITPGKIIRIPTSAEETWIQQHCRKAWDEPTGYRPDLYEHWVTGRKSDSVLLDSEISVSDAFSDSSGGTEDSSYNKLNDPTFKIFAKDDLDW</sequence>
<proteinExistence type="predicted"/>
<dbReference type="SUPFAM" id="SSF82185">
    <property type="entry name" value="Histone H3 K4-specific methyltransferase SET7/9 N-terminal domain"/>
    <property type="match status" value="1"/>
</dbReference>
<dbReference type="PANTHER" id="PTHR46437">
    <property type="entry name" value="MORN REPEAT-CONTAINING PROTEIN 5"/>
    <property type="match status" value="1"/>
</dbReference>
<reference evidence="8" key="1">
    <citation type="submission" date="2023-01" db="EMBL/GenBank/DDBJ databases">
        <title>Key to firefly adult light organ development and bioluminescence: homeobox transcription factors regulate luciferase expression and transportation to peroxisome.</title>
        <authorList>
            <person name="Fu X."/>
        </authorList>
    </citation>
    <scope>NUCLEOTIDE SEQUENCE [LARGE SCALE GENOMIC DNA]</scope>
</reference>
<dbReference type="InterPro" id="IPR003409">
    <property type="entry name" value="MORN"/>
</dbReference>
<evidence type="ECO:0000256" key="1">
    <source>
        <dbReference type="ARBA" id="ARBA00004230"/>
    </source>
</evidence>
<protein>
    <recommendedName>
        <fullName evidence="2">MORN repeat-containing protein 5</fullName>
    </recommendedName>
</protein>
<keyword evidence="4" id="KW-0282">Flagellum</keyword>
<evidence type="ECO:0000313" key="7">
    <source>
        <dbReference type="EMBL" id="KAK4883702.1"/>
    </source>
</evidence>
<comment type="caution">
    <text evidence="7">The sequence shown here is derived from an EMBL/GenBank/DDBJ whole genome shotgun (WGS) entry which is preliminary data.</text>
</comment>
<accession>A0AAN7Q6M2</accession>
<dbReference type="EMBL" id="JARPUR010000002">
    <property type="protein sequence ID" value="KAK4883702.1"/>
    <property type="molecule type" value="Genomic_DNA"/>
</dbReference>
<dbReference type="InterPro" id="IPR042814">
    <property type="entry name" value="Morn5"/>
</dbReference>
<evidence type="ECO:0000313" key="8">
    <source>
        <dbReference type="Proteomes" id="UP001353858"/>
    </source>
</evidence>
<organism evidence="7 8">
    <name type="scientific">Aquatica leii</name>
    <dbReference type="NCBI Taxonomy" id="1421715"/>
    <lineage>
        <taxon>Eukaryota</taxon>
        <taxon>Metazoa</taxon>
        <taxon>Ecdysozoa</taxon>
        <taxon>Arthropoda</taxon>
        <taxon>Hexapoda</taxon>
        <taxon>Insecta</taxon>
        <taxon>Pterygota</taxon>
        <taxon>Neoptera</taxon>
        <taxon>Endopterygota</taxon>
        <taxon>Coleoptera</taxon>
        <taxon>Polyphaga</taxon>
        <taxon>Elateriformia</taxon>
        <taxon>Elateroidea</taxon>
        <taxon>Lampyridae</taxon>
        <taxon>Luciolinae</taxon>
        <taxon>Aquatica</taxon>
    </lineage>
</organism>
<gene>
    <name evidence="7" type="ORF">RN001_007021</name>
</gene>
<evidence type="ECO:0000256" key="4">
    <source>
        <dbReference type="ARBA" id="ARBA00022846"/>
    </source>
</evidence>
<dbReference type="Gene3D" id="2.20.110.10">
    <property type="entry name" value="Histone H3 K4-specific methyltransferase SET7/9 N-terminal domain"/>
    <property type="match status" value="1"/>
</dbReference>
<dbReference type="Pfam" id="PF02493">
    <property type="entry name" value="MORN"/>
    <property type="match status" value="1"/>
</dbReference>
<evidence type="ECO:0000256" key="6">
    <source>
        <dbReference type="ARBA" id="ARBA00023273"/>
    </source>
</evidence>
<dbReference type="PANTHER" id="PTHR46437:SF1">
    <property type="entry name" value="MORN REPEAT-CONTAINING PROTEIN 5"/>
    <property type="match status" value="1"/>
</dbReference>
<keyword evidence="5" id="KW-0969">Cilium</keyword>